<evidence type="ECO:0000256" key="7">
    <source>
        <dbReference type="ARBA" id="ARBA00023136"/>
    </source>
</evidence>
<sequence length="723" mass="77114">FTLQEGFARLLAAHGLQAVRGVNGAYTLRPDAHPPGAVTEAALPEVTVSAAADRAEALPESYAGGQVARGARLGMLGNADMMDTPFNISSYTAQAIEDQQAGTVGDVLVNDPSVRFTTSAGHIYENYSIRGFSVNADDLALNGMYGLSPNGHAPTEFIERVEVLKGPSALLSGMSPNGAVGGVVNLVPKRAGDAPLTRFTADYISSSQFGGHLDVGRRFGGRNEFGVRFNGAYRDGRSELDGQSKKRLLGALGLDYRGERLKLSLDAYANEEDISNGSPWMASFSGTTVPSPPKTGTNLLRGTHGRLDNKAAVVRGEFDINDQLTAYAGVGARSYRYSGYINGTRAGNVSPAGNYTGMTYHQNGYIDTLSAEAGLRAQARTGPVGHQLVLSATALQIESGTVNKTGASYASNIYNPATPRLAGQPGAAPKTAETTLTSIALADTLSFARDRVLLTAGLRAQRVQTTTFSGTTGVQTADYDKSALTPALGLVVKPWSAQVSLYANYIEGLSQGDSVTDVTARNYGEVFAPYKSKQMEAGVKWDAGEITNTLSVFQISKPSMLKDTASNTYNADGEQRNRGVEWNLFGQVAPQVRVLGGVTYTQALLTHTANGAFDGNTAFGAPRWAGSVALEWDTPWVPGLTLTGRAVRTSWQYLNSANTQRIPGWTRYDVGARYATRVQGRKVVFRASVENLLDRSYWTGTFNDGFATQNAPRTFKLSTTIDF</sequence>
<evidence type="ECO:0000256" key="2">
    <source>
        <dbReference type="ARBA" id="ARBA00009810"/>
    </source>
</evidence>
<accession>A0ABT6B133</accession>
<comment type="caution">
    <text evidence="14">The sequence shown here is derived from an EMBL/GenBank/DDBJ whole genome shotgun (WGS) entry which is preliminary data.</text>
</comment>
<evidence type="ECO:0000259" key="13">
    <source>
        <dbReference type="Pfam" id="PF07715"/>
    </source>
</evidence>
<reference evidence="14 15" key="1">
    <citation type="submission" date="2023-03" db="EMBL/GenBank/DDBJ databases">
        <title>Draft assemblies of triclosan tolerant bacteria isolated from returned activated sludge.</title>
        <authorList>
            <person name="Van Hamelsveld S."/>
        </authorList>
    </citation>
    <scope>NUCLEOTIDE SEQUENCE [LARGE SCALE GENOMIC DNA]</scope>
    <source>
        <strain evidence="14 15">GW210010_S58</strain>
    </source>
</reference>
<gene>
    <name evidence="14" type="ORF">P3W85_37505</name>
</gene>
<proteinExistence type="inferred from homology"/>
<dbReference type="Gene3D" id="2.170.130.10">
    <property type="entry name" value="TonB-dependent receptor, plug domain"/>
    <property type="match status" value="1"/>
</dbReference>
<feature type="non-terminal residue" evidence="14">
    <location>
        <position position="1"/>
    </location>
</feature>
<dbReference type="PROSITE" id="PS52016">
    <property type="entry name" value="TONB_DEPENDENT_REC_3"/>
    <property type="match status" value="1"/>
</dbReference>
<evidence type="ECO:0000256" key="9">
    <source>
        <dbReference type="ARBA" id="ARBA00023237"/>
    </source>
</evidence>
<dbReference type="RefSeq" id="WP_276268511.1">
    <property type="nucleotide sequence ID" value="NZ_JARJLM010000608.1"/>
</dbReference>
<dbReference type="InterPro" id="IPR037066">
    <property type="entry name" value="Plug_dom_sf"/>
</dbReference>
<dbReference type="SUPFAM" id="SSF56935">
    <property type="entry name" value="Porins"/>
    <property type="match status" value="1"/>
</dbReference>
<evidence type="ECO:0000256" key="10">
    <source>
        <dbReference type="PROSITE-ProRule" id="PRU01360"/>
    </source>
</evidence>
<organism evidence="14 15">
    <name type="scientific">Cupriavidus basilensis</name>
    <dbReference type="NCBI Taxonomy" id="68895"/>
    <lineage>
        <taxon>Bacteria</taxon>
        <taxon>Pseudomonadati</taxon>
        <taxon>Pseudomonadota</taxon>
        <taxon>Betaproteobacteria</taxon>
        <taxon>Burkholderiales</taxon>
        <taxon>Burkholderiaceae</taxon>
        <taxon>Cupriavidus</taxon>
    </lineage>
</organism>
<comment type="subcellular location">
    <subcellularLocation>
        <location evidence="1 10">Cell outer membrane</location>
        <topology evidence="1 10">Multi-pass membrane protein</topology>
    </subcellularLocation>
</comment>
<feature type="domain" description="TonB-dependent receptor plug" evidence="13">
    <location>
        <begin position="81"/>
        <end position="178"/>
    </location>
</feature>
<evidence type="ECO:0000256" key="3">
    <source>
        <dbReference type="ARBA" id="ARBA00022448"/>
    </source>
</evidence>
<feature type="domain" description="TonB-dependent receptor-like beta-barrel" evidence="12">
    <location>
        <begin position="269"/>
        <end position="692"/>
    </location>
</feature>
<evidence type="ECO:0000256" key="8">
    <source>
        <dbReference type="ARBA" id="ARBA00023170"/>
    </source>
</evidence>
<keyword evidence="4 10" id="KW-1134">Transmembrane beta strand</keyword>
<dbReference type="Gene3D" id="3.55.50.30">
    <property type="match status" value="1"/>
</dbReference>
<evidence type="ECO:0000256" key="5">
    <source>
        <dbReference type="ARBA" id="ARBA00022692"/>
    </source>
</evidence>
<dbReference type="PANTHER" id="PTHR32552:SF82">
    <property type="entry name" value="FCUA PROTEIN"/>
    <property type="match status" value="1"/>
</dbReference>
<evidence type="ECO:0000313" key="15">
    <source>
        <dbReference type="Proteomes" id="UP001216674"/>
    </source>
</evidence>
<dbReference type="CDD" id="cd01347">
    <property type="entry name" value="ligand_gated_channel"/>
    <property type="match status" value="1"/>
</dbReference>
<dbReference type="Pfam" id="PF07715">
    <property type="entry name" value="Plug"/>
    <property type="match status" value="1"/>
</dbReference>
<evidence type="ECO:0000256" key="6">
    <source>
        <dbReference type="ARBA" id="ARBA00023077"/>
    </source>
</evidence>
<evidence type="ECO:0000313" key="14">
    <source>
        <dbReference type="EMBL" id="MDF3838591.1"/>
    </source>
</evidence>
<dbReference type="InterPro" id="IPR012910">
    <property type="entry name" value="Plug_dom"/>
</dbReference>
<dbReference type="Proteomes" id="UP001216674">
    <property type="component" value="Unassembled WGS sequence"/>
</dbReference>
<dbReference type="InterPro" id="IPR039426">
    <property type="entry name" value="TonB-dep_rcpt-like"/>
</dbReference>
<keyword evidence="9 10" id="KW-0998">Cell outer membrane</keyword>
<dbReference type="InterPro" id="IPR010105">
    <property type="entry name" value="TonB_sidphr_rcpt"/>
</dbReference>
<evidence type="ECO:0000256" key="4">
    <source>
        <dbReference type="ARBA" id="ARBA00022452"/>
    </source>
</evidence>
<keyword evidence="8 14" id="KW-0675">Receptor</keyword>
<dbReference type="InterPro" id="IPR036942">
    <property type="entry name" value="Beta-barrel_TonB_sf"/>
</dbReference>
<dbReference type="Pfam" id="PF00593">
    <property type="entry name" value="TonB_dep_Rec_b-barrel"/>
    <property type="match status" value="1"/>
</dbReference>
<dbReference type="NCBIfam" id="TIGR01783">
    <property type="entry name" value="TonB-siderophor"/>
    <property type="match status" value="1"/>
</dbReference>
<comment type="similarity">
    <text evidence="2 10 11">Belongs to the TonB-dependent receptor family.</text>
</comment>
<keyword evidence="6 11" id="KW-0798">TonB box</keyword>
<protein>
    <submittedName>
        <fullName evidence="14">TonB-dependent receptor</fullName>
    </submittedName>
</protein>
<evidence type="ECO:0000256" key="11">
    <source>
        <dbReference type="RuleBase" id="RU003357"/>
    </source>
</evidence>
<keyword evidence="15" id="KW-1185">Reference proteome</keyword>
<keyword evidence="7 10" id="KW-0472">Membrane</keyword>
<dbReference type="EMBL" id="JARJLM010000608">
    <property type="protein sequence ID" value="MDF3838591.1"/>
    <property type="molecule type" value="Genomic_DNA"/>
</dbReference>
<dbReference type="PANTHER" id="PTHR32552">
    <property type="entry name" value="FERRICHROME IRON RECEPTOR-RELATED"/>
    <property type="match status" value="1"/>
</dbReference>
<name>A0ABT6B133_9BURK</name>
<evidence type="ECO:0000256" key="1">
    <source>
        <dbReference type="ARBA" id="ARBA00004571"/>
    </source>
</evidence>
<dbReference type="InterPro" id="IPR000531">
    <property type="entry name" value="Beta-barrel_TonB"/>
</dbReference>
<keyword evidence="3 10" id="KW-0813">Transport</keyword>
<keyword evidence="5 10" id="KW-0812">Transmembrane</keyword>
<evidence type="ECO:0000259" key="12">
    <source>
        <dbReference type="Pfam" id="PF00593"/>
    </source>
</evidence>
<dbReference type="Gene3D" id="2.40.170.20">
    <property type="entry name" value="TonB-dependent receptor, beta-barrel domain"/>
    <property type="match status" value="1"/>
</dbReference>